<reference evidence="2" key="1">
    <citation type="journal article" date="2017" name="Nat. Ecol. Evol.">
        <title>Genome expansion and lineage-specific genetic innovations in the forest pathogenic fungi Armillaria.</title>
        <authorList>
            <person name="Sipos G."/>
            <person name="Prasanna A.N."/>
            <person name="Walter M.C."/>
            <person name="O'Connor E."/>
            <person name="Balint B."/>
            <person name="Krizsan K."/>
            <person name="Kiss B."/>
            <person name="Hess J."/>
            <person name="Varga T."/>
            <person name="Slot J."/>
            <person name="Riley R."/>
            <person name="Boka B."/>
            <person name="Rigling D."/>
            <person name="Barry K."/>
            <person name="Lee J."/>
            <person name="Mihaltcheva S."/>
            <person name="LaButti K."/>
            <person name="Lipzen A."/>
            <person name="Waldron R."/>
            <person name="Moloney N.M."/>
            <person name="Sperisen C."/>
            <person name="Kredics L."/>
            <person name="Vagvoelgyi C."/>
            <person name="Patrignani A."/>
            <person name="Fitzpatrick D."/>
            <person name="Nagy I."/>
            <person name="Doyle S."/>
            <person name="Anderson J.B."/>
            <person name="Grigoriev I.V."/>
            <person name="Gueldener U."/>
            <person name="Muensterkoetter M."/>
            <person name="Nagy L.G."/>
        </authorList>
    </citation>
    <scope>NUCLEOTIDE SEQUENCE [LARGE SCALE GENOMIC DNA]</scope>
    <source>
        <strain evidence="2">Ar21-2</strain>
    </source>
</reference>
<gene>
    <name evidence="1" type="ORF">ARMGADRAFT_1014614</name>
</gene>
<organism evidence="1 2">
    <name type="scientific">Armillaria gallica</name>
    <name type="common">Bulbous honey fungus</name>
    <name type="synonym">Armillaria bulbosa</name>
    <dbReference type="NCBI Taxonomy" id="47427"/>
    <lineage>
        <taxon>Eukaryota</taxon>
        <taxon>Fungi</taxon>
        <taxon>Dikarya</taxon>
        <taxon>Basidiomycota</taxon>
        <taxon>Agaricomycotina</taxon>
        <taxon>Agaricomycetes</taxon>
        <taxon>Agaricomycetidae</taxon>
        <taxon>Agaricales</taxon>
        <taxon>Marasmiineae</taxon>
        <taxon>Physalacriaceae</taxon>
        <taxon>Armillaria</taxon>
    </lineage>
</organism>
<dbReference type="InParanoid" id="A0A2H3DQI2"/>
<dbReference type="OrthoDB" id="3095304at2759"/>
<proteinExistence type="predicted"/>
<dbReference type="EMBL" id="KZ293665">
    <property type="protein sequence ID" value="PBK90523.1"/>
    <property type="molecule type" value="Genomic_DNA"/>
</dbReference>
<dbReference type="AlphaFoldDB" id="A0A2H3DQI2"/>
<sequence>MHHAIACVLTQLSSRRRGTLGQAPTYTTTLPLGPFFSDTDLFFQAWNLTMMSSSNINTVRSAIVSTLKQPSGILRWIAELGEEVVVTLKGIQAMHQ</sequence>
<dbReference type="Proteomes" id="UP000217790">
    <property type="component" value="Unassembled WGS sequence"/>
</dbReference>
<keyword evidence="2" id="KW-1185">Reference proteome</keyword>
<evidence type="ECO:0000313" key="2">
    <source>
        <dbReference type="Proteomes" id="UP000217790"/>
    </source>
</evidence>
<accession>A0A2H3DQI2</accession>
<evidence type="ECO:0000313" key="1">
    <source>
        <dbReference type="EMBL" id="PBK90523.1"/>
    </source>
</evidence>
<name>A0A2H3DQI2_ARMGA</name>
<protein>
    <submittedName>
        <fullName evidence="1">Uncharacterized protein</fullName>
    </submittedName>
</protein>